<evidence type="ECO:0000256" key="8">
    <source>
        <dbReference type="ARBA" id="ARBA00022989"/>
    </source>
</evidence>
<comment type="subcellular location">
    <subcellularLocation>
        <location evidence="1 10">Cell inner membrane</location>
        <topology evidence="1 10">Multi-pass membrane protein</topology>
    </subcellularLocation>
</comment>
<evidence type="ECO:0000256" key="9">
    <source>
        <dbReference type="ARBA" id="ARBA00023136"/>
    </source>
</evidence>
<sequence length="404" mass="43297">MKNKTLGSTLIVAGTTIGAGMLAMPLTSAGIGFGFTVALLVALWLLLCFSALLFVEVYQTVESDAGIGTLAEKYYGTFGRIVSTTVLIVFLYAILSAYVSGGSSILAGVLPTIVDAETTTKIAGVIFTVFFGSFIVIGTTSVDVINRILFTTKILAFVLVLFLLLPKVSIDNLLEMPINNALLISASPVFFTAFGFHGSIPSLNKYLEGNVKALRISILIGTSIPLIAYILWQLATHGVLSQTEFLKILEQDPTLNGLAEAVRQITGSTMISVVVKVFSALALITSFLGVALGLFEALEDLLKRVKINAGRKTLGLLTFIPPMLFAFFYPKGFITALGYAGQMFAFYAIVLPIAMVWKLRSQSPDLAYRVKGGNASLLIALVIGVFIVIVPFLIEQGWLPQVVG</sequence>
<evidence type="ECO:0000256" key="4">
    <source>
        <dbReference type="ARBA" id="ARBA00022475"/>
    </source>
</evidence>
<dbReference type="PRINTS" id="PR00166">
    <property type="entry name" value="AROAAPRMEASE"/>
</dbReference>
<dbReference type="GO" id="GO:0005886">
    <property type="term" value="C:plasma membrane"/>
    <property type="evidence" value="ECO:0007669"/>
    <property type="project" value="UniProtKB-SubCell"/>
</dbReference>
<keyword evidence="3 10" id="KW-0813">Transport</keyword>
<organism evidence="11 12">
    <name type="scientific">Actinobacillus porcitonsillarum</name>
    <dbReference type="NCBI Taxonomy" id="189834"/>
    <lineage>
        <taxon>Bacteria</taxon>
        <taxon>Pseudomonadati</taxon>
        <taxon>Pseudomonadota</taxon>
        <taxon>Gammaproteobacteria</taxon>
        <taxon>Pasteurellales</taxon>
        <taxon>Pasteurellaceae</taxon>
        <taxon>Actinobacillus</taxon>
    </lineage>
</organism>
<dbReference type="RefSeq" id="WP_005820023.1">
    <property type="nucleotide sequence ID" value="NZ_CP029206.1"/>
</dbReference>
<feature type="transmembrane region" description="Helical" evidence="10">
    <location>
        <begin position="336"/>
        <end position="357"/>
    </location>
</feature>
<protein>
    <recommendedName>
        <fullName evidence="10">Aromatic amino acid permease</fullName>
    </recommendedName>
</protein>
<keyword evidence="6 10" id="KW-0812">Transmembrane</keyword>
<keyword evidence="4 10" id="KW-1003">Cell membrane</keyword>
<reference evidence="12" key="1">
    <citation type="submission" date="2018-05" db="EMBL/GenBank/DDBJ databases">
        <title>Complete genome sequence of Actinobacillus porcitonsillarum reference strain 9953L55 (CCUG 46996).</title>
        <authorList>
            <person name="Dona V."/>
            <person name="Perreten V."/>
        </authorList>
    </citation>
    <scope>NUCLEOTIDE SEQUENCE [LARGE SCALE GENOMIC DNA]</scope>
    <source>
        <strain evidence="12">9953L55</strain>
    </source>
</reference>
<keyword evidence="5 10" id="KW-0997">Cell inner membrane</keyword>
<feature type="transmembrane region" description="Helical" evidence="10">
    <location>
        <begin position="273"/>
        <end position="294"/>
    </location>
</feature>
<feature type="transmembrane region" description="Helical" evidence="10">
    <location>
        <begin position="314"/>
        <end position="330"/>
    </location>
</feature>
<evidence type="ECO:0000313" key="11">
    <source>
        <dbReference type="EMBL" id="AWI50991.1"/>
    </source>
</evidence>
<evidence type="ECO:0000256" key="7">
    <source>
        <dbReference type="ARBA" id="ARBA00022970"/>
    </source>
</evidence>
<dbReference type="InterPro" id="IPR013059">
    <property type="entry name" value="Trp_tyr_transpt"/>
</dbReference>
<evidence type="ECO:0000256" key="3">
    <source>
        <dbReference type="ARBA" id="ARBA00022448"/>
    </source>
</evidence>
<dbReference type="KEGG" id="apor:DDU33_05630"/>
<keyword evidence="8 10" id="KW-1133">Transmembrane helix</keyword>
<dbReference type="Pfam" id="PF03222">
    <property type="entry name" value="Trp_Tyr_perm"/>
    <property type="match status" value="1"/>
</dbReference>
<comment type="function">
    <text evidence="10">Involved in transporting aromatic amino acids across the cytoplasmic membrane.</text>
</comment>
<dbReference type="NCBIfam" id="TIGR00837">
    <property type="entry name" value="araaP"/>
    <property type="match status" value="1"/>
</dbReference>
<dbReference type="AlphaFoldDB" id="A0A2U8FJ14"/>
<evidence type="ECO:0000256" key="10">
    <source>
        <dbReference type="RuleBase" id="RU367149"/>
    </source>
</evidence>
<dbReference type="Gene3D" id="1.20.1740.10">
    <property type="entry name" value="Amino acid/polyamine transporter I"/>
    <property type="match status" value="1"/>
</dbReference>
<proteinExistence type="inferred from homology"/>
<evidence type="ECO:0000256" key="1">
    <source>
        <dbReference type="ARBA" id="ARBA00004429"/>
    </source>
</evidence>
<dbReference type="Proteomes" id="UP000244920">
    <property type="component" value="Chromosome"/>
</dbReference>
<dbReference type="GO" id="GO:0015173">
    <property type="term" value="F:aromatic amino acid transmembrane transporter activity"/>
    <property type="evidence" value="ECO:0007669"/>
    <property type="project" value="UniProtKB-UniRule"/>
</dbReference>
<dbReference type="InterPro" id="IPR013061">
    <property type="entry name" value="Trp/try_permease_CS"/>
</dbReference>
<feature type="transmembrane region" description="Helical" evidence="10">
    <location>
        <begin position="78"/>
        <end position="99"/>
    </location>
</feature>
<evidence type="ECO:0000256" key="2">
    <source>
        <dbReference type="ARBA" id="ARBA00005452"/>
    </source>
</evidence>
<dbReference type="PANTHER" id="PTHR46997">
    <property type="entry name" value="LOW AFFINITY TRYPTOPHAN PERMEASE-RELATED"/>
    <property type="match status" value="1"/>
</dbReference>
<evidence type="ECO:0000313" key="12">
    <source>
        <dbReference type="Proteomes" id="UP000244920"/>
    </source>
</evidence>
<feature type="transmembrane region" description="Helical" evidence="10">
    <location>
        <begin position="177"/>
        <end position="196"/>
    </location>
</feature>
<keyword evidence="12" id="KW-1185">Reference proteome</keyword>
<comment type="similarity">
    <text evidence="2 10">Belongs to the amino acid/polyamine transporter 2 family. Mtr/TnaB/TyrP permease subfamily.</text>
</comment>
<dbReference type="PANTHER" id="PTHR46997:SF2">
    <property type="entry name" value="TYROSINE-SPECIFIC TRANSPORT SYSTEM"/>
    <property type="match status" value="1"/>
</dbReference>
<dbReference type="InterPro" id="IPR018227">
    <property type="entry name" value="Amino_acid_transport_2"/>
</dbReference>
<gene>
    <name evidence="11" type="ORF">DDU33_05630</name>
</gene>
<evidence type="ECO:0000256" key="6">
    <source>
        <dbReference type="ARBA" id="ARBA00022692"/>
    </source>
</evidence>
<evidence type="ECO:0000256" key="5">
    <source>
        <dbReference type="ARBA" id="ARBA00022519"/>
    </source>
</evidence>
<dbReference type="EMBL" id="CP029206">
    <property type="protein sequence ID" value="AWI50991.1"/>
    <property type="molecule type" value="Genomic_DNA"/>
</dbReference>
<dbReference type="GO" id="GO:0003333">
    <property type="term" value="P:amino acid transmembrane transport"/>
    <property type="evidence" value="ECO:0007669"/>
    <property type="project" value="InterPro"/>
</dbReference>
<feature type="transmembrane region" description="Helical" evidence="10">
    <location>
        <begin position="39"/>
        <end position="58"/>
    </location>
</feature>
<feature type="transmembrane region" description="Helical" evidence="10">
    <location>
        <begin position="144"/>
        <end position="165"/>
    </location>
</feature>
<keyword evidence="9 10" id="KW-0472">Membrane</keyword>
<feature type="transmembrane region" description="Helical" evidence="10">
    <location>
        <begin position="119"/>
        <end position="137"/>
    </location>
</feature>
<accession>A0A2U8FJ14</accession>
<comment type="caution">
    <text evidence="10">Lacks conserved residue(s) required for the propagation of feature annotation.</text>
</comment>
<keyword evidence="7 10" id="KW-0029">Amino-acid transport</keyword>
<dbReference type="PROSITE" id="PS00594">
    <property type="entry name" value="AROMATIC_AA_PERMEASE_1"/>
    <property type="match status" value="1"/>
</dbReference>
<name>A0A2U8FJ14_9PAST</name>
<feature type="transmembrane region" description="Helical" evidence="10">
    <location>
        <begin position="377"/>
        <end position="394"/>
    </location>
</feature>
<feature type="transmembrane region" description="Helical" evidence="10">
    <location>
        <begin position="216"/>
        <end position="235"/>
    </location>
</feature>